<dbReference type="AlphaFoldDB" id="A0A848E9G4"/>
<proteinExistence type="predicted"/>
<dbReference type="InterPro" id="IPR006076">
    <property type="entry name" value="FAD-dep_OxRdtase"/>
</dbReference>
<evidence type="ECO:0000259" key="2">
    <source>
        <dbReference type="Pfam" id="PF01266"/>
    </source>
</evidence>
<dbReference type="EMBL" id="JABBKX010000001">
    <property type="protein sequence ID" value="NMJ40113.1"/>
    <property type="molecule type" value="Genomic_DNA"/>
</dbReference>
<dbReference type="PANTHER" id="PTHR13847:SF289">
    <property type="entry name" value="GLYCINE OXIDASE"/>
    <property type="match status" value="1"/>
</dbReference>
<evidence type="ECO:0000313" key="3">
    <source>
        <dbReference type="EMBL" id="NMJ40113.1"/>
    </source>
</evidence>
<name>A0A848E9G4_9PROT</name>
<keyword evidence="1" id="KW-0560">Oxidoreductase</keyword>
<dbReference type="Gene3D" id="3.50.50.60">
    <property type="entry name" value="FAD/NAD(P)-binding domain"/>
    <property type="match status" value="1"/>
</dbReference>
<dbReference type="InterPro" id="IPR036188">
    <property type="entry name" value="FAD/NAD-bd_sf"/>
</dbReference>
<keyword evidence="4" id="KW-1185">Reference proteome</keyword>
<gene>
    <name evidence="3" type="ORF">GWK16_02585</name>
</gene>
<dbReference type="SUPFAM" id="SSF51905">
    <property type="entry name" value="FAD/NAD(P)-binding domain"/>
    <property type="match status" value="1"/>
</dbReference>
<dbReference type="PANTHER" id="PTHR13847">
    <property type="entry name" value="SARCOSINE DEHYDROGENASE-RELATED"/>
    <property type="match status" value="1"/>
</dbReference>
<dbReference type="RefSeq" id="WP_170052396.1">
    <property type="nucleotide sequence ID" value="NZ_JABBKX010000001.1"/>
</dbReference>
<dbReference type="Proteomes" id="UP000548582">
    <property type="component" value="Unassembled WGS sequence"/>
</dbReference>
<evidence type="ECO:0000256" key="1">
    <source>
        <dbReference type="ARBA" id="ARBA00023002"/>
    </source>
</evidence>
<evidence type="ECO:0000313" key="4">
    <source>
        <dbReference type="Proteomes" id="UP000548582"/>
    </source>
</evidence>
<dbReference type="GO" id="GO:0005737">
    <property type="term" value="C:cytoplasm"/>
    <property type="evidence" value="ECO:0007669"/>
    <property type="project" value="TreeGrafter"/>
</dbReference>
<dbReference type="Gene3D" id="3.30.9.10">
    <property type="entry name" value="D-Amino Acid Oxidase, subunit A, domain 2"/>
    <property type="match status" value="1"/>
</dbReference>
<dbReference type="SUPFAM" id="SSF54373">
    <property type="entry name" value="FAD-linked reductases, C-terminal domain"/>
    <property type="match status" value="1"/>
</dbReference>
<reference evidence="3 4" key="1">
    <citation type="submission" date="2020-03" db="EMBL/GenBank/DDBJ databases">
        <authorList>
            <person name="Sun Q."/>
        </authorList>
    </citation>
    <scope>NUCLEOTIDE SEQUENCE [LARGE SCALE GENOMIC DNA]</scope>
    <source>
        <strain evidence="3 4">JC162</strain>
    </source>
</reference>
<dbReference type="GO" id="GO:0016491">
    <property type="term" value="F:oxidoreductase activity"/>
    <property type="evidence" value="ECO:0007669"/>
    <property type="project" value="UniProtKB-KW"/>
</dbReference>
<feature type="domain" description="FAD dependent oxidoreductase" evidence="2">
    <location>
        <begin position="5"/>
        <end position="395"/>
    </location>
</feature>
<sequence>MPKTVIVLGAGMVGVSVALHLRRRGHDVLLVDRQQPGEGASFGNGGLIQREAVHPHPFPRDTSEILRIARNKSIDAYYHWNALPALTTPLLRYWWNSEPHRYAKIAEAYAKLIETCLDEHYAFARGTDAMPLLRPIGWIRMFSDEKTLAAAVAKAEEGHRTHGVNFKVLDSQALAAAEPHLLKTRHGAIHWTDPVSVSDPHGLVMAYARLFLEEGGRFVTGDAASLVRSGAGWQVQTADGPAEAEQAVIALGAFADKVTKPLGYAPATFGKRGYHRHFHMQGNAVLNRPILDTESAFLLAPMRAGVRLTTGAEFAGVDEPPTPVQLARAEPVARTLLPLGEPVEREPWMGVRPCTADMLPIIGKFPGQQGLWCAFGHAHQGFTLGPTTGRLIAEMMDGETPFIDPEPYRADRF</sequence>
<dbReference type="Pfam" id="PF01266">
    <property type="entry name" value="DAO"/>
    <property type="match status" value="1"/>
</dbReference>
<comment type="caution">
    <text evidence="3">The sequence shown here is derived from an EMBL/GenBank/DDBJ whole genome shotgun (WGS) entry which is preliminary data.</text>
</comment>
<organism evidence="3 4">
    <name type="scientific">Neoroseomonas marina</name>
    <dbReference type="NCBI Taxonomy" id="1232220"/>
    <lineage>
        <taxon>Bacteria</taxon>
        <taxon>Pseudomonadati</taxon>
        <taxon>Pseudomonadota</taxon>
        <taxon>Alphaproteobacteria</taxon>
        <taxon>Acetobacterales</taxon>
        <taxon>Acetobacteraceae</taxon>
        <taxon>Neoroseomonas</taxon>
    </lineage>
</organism>
<protein>
    <submittedName>
        <fullName evidence="3">FAD-binding oxidoreductase</fullName>
    </submittedName>
</protein>
<accession>A0A848E9G4</accession>